<comment type="caution">
    <text evidence="2">The sequence shown here is derived from an EMBL/GenBank/DDBJ whole genome shotgun (WGS) entry which is preliminary data.</text>
</comment>
<sequence>MSKDKKNSSSHVDWETPSDEQQTFGSQSPYAFTASIPDSNVHQPSPIAPQVPYQIPTDAPPMYSKDPFPGPPALISPTVPSAPPGPTSVGRHPQQFTPTPDPPRSNLPYDEIEAGHQQPQYRQPLLNQSLGGTIEPANYGATYNNPYPNSNISASNDSPAKESLTDVQLFTATPDFALRVEAIDDIVGNVLVKESSSTRDKDIRVQIVLRASSTEFLNQLQSTIVHGGRRETGYVRVGIRDSKNEEVKKRIIHGNCARADIEIAYPRAYQGTGKLALRGISGKFIMKMDPYSRVVPLAGEGSFYNSSSSGSIISTAPTPSFKEIMLELTNGDIRLEGIEVLDNFYAVTTNGHISGDLKTSGSLVAKVVNGEVNLAIDSDPTTPPAIPTPGTKKLTVDISTVNGHIDLNLIRRFLGRFSISSSFGRTSIEQLNNESNKDRIGYESKNGSKMNGWISESGQEPQTSSPHLNLNSDHGNIKIRVNTQKK</sequence>
<dbReference type="AlphaFoldDB" id="A0A1Y2H1H7"/>
<gene>
    <name evidence="2" type="ORF">BCR41DRAFT_391885</name>
</gene>
<feature type="compositionally biased region" description="Polar residues" evidence="1">
    <location>
        <begin position="445"/>
        <end position="474"/>
    </location>
</feature>
<dbReference type="InParanoid" id="A0A1Y2H1H7"/>
<organism evidence="2 3">
    <name type="scientific">Lobosporangium transversale</name>
    <dbReference type="NCBI Taxonomy" id="64571"/>
    <lineage>
        <taxon>Eukaryota</taxon>
        <taxon>Fungi</taxon>
        <taxon>Fungi incertae sedis</taxon>
        <taxon>Mucoromycota</taxon>
        <taxon>Mortierellomycotina</taxon>
        <taxon>Mortierellomycetes</taxon>
        <taxon>Mortierellales</taxon>
        <taxon>Mortierellaceae</taxon>
        <taxon>Lobosporangium</taxon>
    </lineage>
</organism>
<evidence type="ECO:0008006" key="4">
    <source>
        <dbReference type="Google" id="ProtNLM"/>
    </source>
</evidence>
<keyword evidence="3" id="KW-1185">Reference proteome</keyword>
<dbReference type="EMBL" id="MCFF01000002">
    <property type="protein sequence ID" value="ORZ28409.1"/>
    <property type="molecule type" value="Genomic_DNA"/>
</dbReference>
<feature type="compositionally biased region" description="Polar residues" evidence="1">
    <location>
        <begin position="19"/>
        <end position="43"/>
    </location>
</feature>
<name>A0A1Y2H1H7_9FUNG</name>
<feature type="compositionally biased region" description="Pro residues" evidence="1">
    <location>
        <begin position="68"/>
        <end position="86"/>
    </location>
</feature>
<evidence type="ECO:0000313" key="3">
    <source>
        <dbReference type="Proteomes" id="UP000193648"/>
    </source>
</evidence>
<feature type="region of interest" description="Disordered" evidence="1">
    <location>
        <begin position="439"/>
        <end position="475"/>
    </location>
</feature>
<accession>A0A1Y2H1H7</accession>
<reference evidence="2 3" key="1">
    <citation type="submission" date="2016-07" db="EMBL/GenBank/DDBJ databases">
        <title>Pervasive Adenine N6-methylation of Active Genes in Fungi.</title>
        <authorList>
            <consortium name="DOE Joint Genome Institute"/>
            <person name="Mondo S.J."/>
            <person name="Dannebaum R.O."/>
            <person name="Kuo R.C."/>
            <person name="Labutti K."/>
            <person name="Haridas S."/>
            <person name="Kuo A."/>
            <person name="Salamov A."/>
            <person name="Ahrendt S.R."/>
            <person name="Lipzen A."/>
            <person name="Sullivan W."/>
            <person name="Andreopoulos W.B."/>
            <person name="Clum A."/>
            <person name="Lindquist E."/>
            <person name="Daum C."/>
            <person name="Ramamoorthy G.K."/>
            <person name="Gryganskyi A."/>
            <person name="Culley D."/>
            <person name="Magnuson J.K."/>
            <person name="James T.Y."/>
            <person name="O'Malley M.A."/>
            <person name="Stajich J.E."/>
            <person name="Spatafora J.W."/>
            <person name="Visel A."/>
            <person name="Grigoriev I.V."/>
        </authorList>
    </citation>
    <scope>NUCLEOTIDE SEQUENCE [LARGE SCALE GENOMIC DNA]</scope>
    <source>
        <strain evidence="2 3">NRRL 3116</strain>
    </source>
</reference>
<evidence type="ECO:0000256" key="1">
    <source>
        <dbReference type="SAM" id="MobiDB-lite"/>
    </source>
</evidence>
<evidence type="ECO:0000313" key="2">
    <source>
        <dbReference type="EMBL" id="ORZ28409.1"/>
    </source>
</evidence>
<proteinExistence type="predicted"/>
<feature type="region of interest" description="Disordered" evidence="1">
    <location>
        <begin position="1"/>
        <end position="110"/>
    </location>
</feature>
<protein>
    <recommendedName>
        <fullName evidence="4">Adhesin domain-containing protein</fullName>
    </recommendedName>
</protein>
<dbReference type="OrthoDB" id="2384767at2759"/>
<dbReference type="GeneID" id="33570239"/>
<dbReference type="Proteomes" id="UP000193648">
    <property type="component" value="Unassembled WGS sequence"/>
</dbReference>
<dbReference type="RefSeq" id="XP_021886094.1">
    <property type="nucleotide sequence ID" value="XM_022028396.1"/>
</dbReference>